<accession>A0A5E4RP38</accession>
<gene>
    <name evidence="1" type="ORF">PTE30175_00254</name>
</gene>
<reference evidence="1 2" key="1">
    <citation type="submission" date="2019-08" db="EMBL/GenBank/DDBJ databases">
        <authorList>
            <person name="Peeters C."/>
        </authorList>
    </citation>
    <scope>NUCLEOTIDE SEQUENCE [LARGE SCALE GENOMIC DNA]</scope>
    <source>
        <strain evidence="1 2">LMG 30175</strain>
    </source>
</reference>
<sequence>MPFAKGRYGSRLWNWTRFGRITQLGDVAELSLAVRRMIHALVMSRVENASLAAL</sequence>
<organism evidence="1 2">
    <name type="scientific">Pandoraea terrae</name>
    <dbReference type="NCBI Taxonomy" id="1537710"/>
    <lineage>
        <taxon>Bacteria</taxon>
        <taxon>Pseudomonadati</taxon>
        <taxon>Pseudomonadota</taxon>
        <taxon>Betaproteobacteria</taxon>
        <taxon>Burkholderiales</taxon>
        <taxon>Burkholderiaceae</taxon>
        <taxon>Pandoraea</taxon>
    </lineage>
</organism>
<protein>
    <submittedName>
        <fullName evidence="1">Uncharacterized protein</fullName>
    </submittedName>
</protein>
<name>A0A5E4RP38_9BURK</name>
<evidence type="ECO:0000313" key="1">
    <source>
        <dbReference type="EMBL" id="VVD64172.1"/>
    </source>
</evidence>
<dbReference type="EMBL" id="CABPRZ010000001">
    <property type="protein sequence ID" value="VVD64172.1"/>
    <property type="molecule type" value="Genomic_DNA"/>
</dbReference>
<keyword evidence="2" id="KW-1185">Reference proteome</keyword>
<proteinExistence type="predicted"/>
<dbReference type="Proteomes" id="UP000414233">
    <property type="component" value="Unassembled WGS sequence"/>
</dbReference>
<evidence type="ECO:0000313" key="2">
    <source>
        <dbReference type="Proteomes" id="UP000414233"/>
    </source>
</evidence>
<dbReference type="AlphaFoldDB" id="A0A5E4RP38"/>